<proteinExistence type="predicted"/>
<dbReference type="GO" id="GO:0000149">
    <property type="term" value="F:SNARE binding"/>
    <property type="evidence" value="ECO:0007669"/>
    <property type="project" value="TreeGrafter"/>
</dbReference>
<dbReference type="Proteomes" id="UP000324705">
    <property type="component" value="Chromosome 5B"/>
</dbReference>
<comment type="subcellular location">
    <subcellularLocation>
        <location evidence="1">Endoplasmic reticulum</location>
    </subcellularLocation>
</comment>
<evidence type="ECO:0000256" key="4">
    <source>
        <dbReference type="ARBA" id="ARBA00022927"/>
    </source>
</evidence>
<accession>A0A9R0XMX8</accession>
<gene>
    <name evidence="7" type="ORF">TRITD_5Bv1G236380</name>
</gene>
<feature type="region of interest" description="Disordered" evidence="5">
    <location>
        <begin position="19"/>
        <end position="38"/>
    </location>
</feature>
<evidence type="ECO:0000256" key="5">
    <source>
        <dbReference type="SAM" id="MobiDB-lite"/>
    </source>
</evidence>
<keyword evidence="2" id="KW-0813">Transport</keyword>
<dbReference type="PANTHER" id="PTHR15922:SF2">
    <property type="entry name" value="NBAS SUBUNIT OF NRZ TETHERING COMPLEX"/>
    <property type="match status" value="1"/>
</dbReference>
<dbReference type="Gramene" id="TRITD5Bv1G236380.2">
    <property type="protein sequence ID" value="TRITD5Bv1G236380.2"/>
    <property type="gene ID" value="TRITD5Bv1G236380"/>
</dbReference>
<dbReference type="EMBL" id="LT934120">
    <property type="protein sequence ID" value="VAI39395.1"/>
    <property type="molecule type" value="Genomic_DNA"/>
</dbReference>
<organism evidence="7 8">
    <name type="scientific">Triticum turgidum subsp. durum</name>
    <name type="common">Durum wheat</name>
    <name type="synonym">Triticum durum</name>
    <dbReference type="NCBI Taxonomy" id="4567"/>
    <lineage>
        <taxon>Eukaryota</taxon>
        <taxon>Viridiplantae</taxon>
        <taxon>Streptophyta</taxon>
        <taxon>Embryophyta</taxon>
        <taxon>Tracheophyta</taxon>
        <taxon>Spermatophyta</taxon>
        <taxon>Magnoliopsida</taxon>
        <taxon>Liliopsida</taxon>
        <taxon>Poales</taxon>
        <taxon>Poaceae</taxon>
        <taxon>BOP clade</taxon>
        <taxon>Pooideae</taxon>
        <taxon>Triticodae</taxon>
        <taxon>Triticeae</taxon>
        <taxon>Triticinae</taxon>
        <taxon>Triticum</taxon>
    </lineage>
</organism>
<feature type="region of interest" description="Disordered" evidence="5">
    <location>
        <begin position="1735"/>
        <end position="1757"/>
    </location>
</feature>
<keyword evidence="3" id="KW-0256">Endoplasmic reticulum</keyword>
<dbReference type="GO" id="GO:0070939">
    <property type="term" value="C:Dsl1/NZR complex"/>
    <property type="evidence" value="ECO:0007669"/>
    <property type="project" value="TreeGrafter"/>
</dbReference>
<protein>
    <recommendedName>
        <fullName evidence="6">Sec39 domain-containing protein</fullName>
    </recommendedName>
</protein>
<evidence type="ECO:0000313" key="7">
    <source>
        <dbReference type="EMBL" id="VAI39395.1"/>
    </source>
</evidence>
<sequence>MGAEVDALYEIGRHATGSHEIPCERDETARASGGSSGEGGGVLSYLSFQGVSKLRERWSRYNTLGGSKRRKRENAASLFVSRNAEYVAVAVGNRIYILRKSDGYESPCGIYTSRYKFSEPDNSGDGSAWDSRIIRLRLLWYNDLLETFLGINMGRFSAGEYSKFRLTPLVDTAIALAESGKIGALNLLMKRHPYTISSDILRVLSAIPETIAVQTYSQLLPGKYPPSVVILRDGDWVECKQMAAYINTSPGQLDKRGVVKTEILLKHSTGFLWPSAAELSEWYRSRARDIDCLSGQLENCLAMIELACQKGIVELQPFFDDMKYLYQVVYSDESNEFIMNLATWEDLPDYQKFKIILKGAKDDTVLQRLDDMAIPFMNKRLHLISSSNADKQEESYLTRWMKEVATANELSICLSVIENGCGESPICGLFKDLNEMVETAICCIYVCSATNQWNTMSSILSKLLHKTKREKSLLASEEDFSLKDAKQALGTCVVSCDDMQHVCADILSRLSDNSGDSYCNDSTAYQFDNIKSLDMREKMLKVAEGHVEVGRLFAYYQVPKPTHFFLAAHLDEKNVKQLIRLILSKFGRRQPVRSDNEWANMWRDLKLFQEKAFPFLDSEYMLAEFIRGLLKAGKFSLARNYLGGTSAVSLSTEKAENLVIQAAREYFFSASTLSCNEIWKARECLNLLPNSKNVQVETDIIDALTVRLPYLGVTILPVQFRQVKDPMEIIRMVITSQTGAYLHFEEIIDVAKLLGLRSEEEIAAVEEAIAREAVVNGDLQLAFDLCLNLTKKGHGEVWDLCAAIARGPQLDNLDTSTREKLLGFSLSHCDEESVGELLNAWKELDVHDKFEQLMVSTGTNPPNFFVDGSTYTPLPVQSVQDILDLREGVSHDREHDHVAIAKEMLSKVCMDFTNDDAYSRESTFAENRKLLSFSALELPWLLKLSNDEVHDGNKHSSETNHPIRRYRFSTKTEAINSIIYWLGVNSFAPSDDLIMVLAKSVMEPPVDEEDYVLSCSILLNLMDPFNGVKIIEEELKKRECYQEISSIMNVGMTYSYLNSLKKECSTPEQRRNLLLQKFHEKFTSIDSDDLDQIDMAHATYWGEWKSKLEEEKRMADQARMLKNVLPDIDTSRFLSGDANYIKNVVFSFVDSVKLERKHILKEAVKIAENYGLQRTEVLLRFLGCALVSEYWDNDDILNEIAEFREDIVKSAKGVIDMIYSDVYPEIDGYNKQRLSYIFGILSACHSYLKRTSKIELTYQEHVHTHKLEPFQYYKVLEEECKKVCFIDGLNYKNIAGLDNLNFDHFNEEVCKNIHASTVSALADMVQALVSMYVDLQAKGLVSRQGVYKHYVLGMLASLEGRNEARSNSTDCEKLLAVLCEIELNYDSCKEYIQTLPATDISYVIGRYYTLCFPCNLARSQPQDPSWKEPLCMLITLWIKLVDDIPRQPTDAGSYERTGYLDSNRLTHCMSAFRQLLIKNEITVHQGWDAISMFVQVGFNSEMIMDTSHFCRAMILSGCGFKTVVEVYHGGQENLESVNADSRNPLDLLELYGACTDGCLSDLIEGSCESQALLHKLLSSLSQSVGEHADSLEMIRSGVWGKLIAFSENMQLGSQLRVYALQLMQCITGRNLKSLPNEIVSQVEPWESWYEPGTSDSLADEGSTPSCSITASLVALRSNQMVTAVVPDASITPENLSSLDSAVSCFLHLSGRASSVESVAVLEAVLEEWEQLFSSSSPKEEYVEPQDSPKEASEWSDGWDDGWEALPEELEQKQDGASSLSVHPLHSCWMEIMRKLAGLGELQKIIELLDRASSKHSSRLLEDEEAHGLLELLSAAPNCFMALKIMLLLPYEAPQLQCLQRVEAKIREGTASTTSSKADDHELLALVLSSGALQKMAGEEGYSRLFFSHTCHLVGHLARSFQGDLWEAESKMMNQNKSLLFGKVLLPCFISELVLKGQYLLAGFMVSRWMHTPASLGLIDVVEPGLRRYLEGQVAQAQQQVGESDACFAEDELSISRTMSSLRLKLVSLLQAALVALPSQEP</sequence>
<dbReference type="GO" id="GO:0006890">
    <property type="term" value="P:retrograde vesicle-mediated transport, Golgi to endoplasmic reticulum"/>
    <property type="evidence" value="ECO:0007669"/>
    <property type="project" value="InterPro"/>
</dbReference>
<dbReference type="GO" id="GO:0015031">
    <property type="term" value="P:protein transport"/>
    <property type="evidence" value="ECO:0007669"/>
    <property type="project" value="UniProtKB-KW"/>
</dbReference>
<dbReference type="InterPro" id="IPR013244">
    <property type="entry name" value="Sec39_domain"/>
</dbReference>
<dbReference type="Pfam" id="PF08314">
    <property type="entry name" value="Sec39"/>
    <property type="match status" value="1"/>
</dbReference>
<name>A0A9R0XMX8_TRITD</name>
<feature type="domain" description="Sec39" evidence="6">
    <location>
        <begin position="172"/>
        <end position="844"/>
    </location>
</feature>
<keyword evidence="4" id="KW-0653">Protein transport</keyword>
<reference evidence="7 8" key="1">
    <citation type="submission" date="2017-09" db="EMBL/GenBank/DDBJ databases">
        <authorList>
            <consortium name="International Durum Wheat Genome Sequencing Consortium (IDWGSC)"/>
            <person name="Milanesi L."/>
        </authorList>
    </citation>
    <scope>NUCLEOTIDE SEQUENCE [LARGE SCALE GENOMIC DNA]</scope>
    <source>
        <strain evidence="8">cv. Svevo</strain>
    </source>
</reference>
<keyword evidence="8" id="KW-1185">Reference proteome</keyword>
<evidence type="ECO:0000256" key="2">
    <source>
        <dbReference type="ARBA" id="ARBA00022448"/>
    </source>
</evidence>
<dbReference type="PANTHER" id="PTHR15922">
    <property type="entry name" value="NEUROBLASTOMA-AMPLIFIED SEQUENCE"/>
    <property type="match status" value="1"/>
</dbReference>
<evidence type="ECO:0000313" key="8">
    <source>
        <dbReference type="Proteomes" id="UP000324705"/>
    </source>
</evidence>
<evidence type="ECO:0000256" key="1">
    <source>
        <dbReference type="ARBA" id="ARBA00004240"/>
    </source>
</evidence>
<evidence type="ECO:0000256" key="3">
    <source>
        <dbReference type="ARBA" id="ARBA00022824"/>
    </source>
</evidence>
<evidence type="ECO:0000259" key="6">
    <source>
        <dbReference type="Pfam" id="PF08314"/>
    </source>
</evidence>
<feature type="compositionally biased region" description="Basic and acidic residues" evidence="5">
    <location>
        <begin position="1737"/>
        <end position="1752"/>
    </location>
</feature>